<organism evidence="2 3">
    <name type="scientific">Smittium culicis</name>
    <dbReference type="NCBI Taxonomy" id="133412"/>
    <lineage>
        <taxon>Eukaryota</taxon>
        <taxon>Fungi</taxon>
        <taxon>Fungi incertae sedis</taxon>
        <taxon>Zoopagomycota</taxon>
        <taxon>Kickxellomycotina</taxon>
        <taxon>Harpellomycetes</taxon>
        <taxon>Harpellales</taxon>
        <taxon>Legeriomycetaceae</taxon>
        <taxon>Smittium</taxon>
    </lineage>
</organism>
<dbReference type="Proteomes" id="UP000187429">
    <property type="component" value="Unassembled WGS sequence"/>
</dbReference>
<dbReference type="InterPro" id="IPR001254">
    <property type="entry name" value="Trypsin_dom"/>
</dbReference>
<dbReference type="InterPro" id="IPR009003">
    <property type="entry name" value="Peptidase_S1_PA"/>
</dbReference>
<dbReference type="InterPro" id="IPR033116">
    <property type="entry name" value="TRYPSIN_SER"/>
</dbReference>
<comment type="caution">
    <text evidence="2">The sequence shown here is derived from an EMBL/GenBank/DDBJ whole genome shotgun (WGS) entry which is preliminary data.</text>
</comment>
<keyword evidence="3" id="KW-1185">Reference proteome</keyword>
<gene>
    <name evidence="2" type="ORF">AYI69_g9117</name>
</gene>
<proteinExistence type="predicted"/>
<dbReference type="EMBL" id="LSSM01005208">
    <property type="protein sequence ID" value="OMJ13146.1"/>
    <property type="molecule type" value="Genomic_DNA"/>
</dbReference>
<dbReference type="SUPFAM" id="SSF50494">
    <property type="entry name" value="Trypsin-like serine proteases"/>
    <property type="match status" value="1"/>
</dbReference>
<dbReference type="GO" id="GO:0004252">
    <property type="term" value="F:serine-type endopeptidase activity"/>
    <property type="evidence" value="ECO:0007669"/>
    <property type="project" value="InterPro"/>
</dbReference>
<sequence length="117" mass="13141">MVSRIDIKSDKICDRSSAYWEGNDKHNICAANINNRGICFGDSGGPLVFNSINPAKPNVSNAIVGVVSFVLPVDKTGVERCEKKDTLYFFTNANYYIDWIIKKSGIPRKKLVYYSKK</sequence>
<evidence type="ECO:0000259" key="1">
    <source>
        <dbReference type="PROSITE" id="PS50240"/>
    </source>
</evidence>
<accession>A0A1R1XEX3</accession>
<evidence type="ECO:0000313" key="2">
    <source>
        <dbReference type="EMBL" id="OMJ13146.1"/>
    </source>
</evidence>
<reference evidence="3" key="1">
    <citation type="submission" date="2017-01" db="EMBL/GenBank/DDBJ databases">
        <authorList>
            <person name="Wang Y."/>
            <person name="White M."/>
            <person name="Kvist S."/>
            <person name="Moncalvo J.-M."/>
        </authorList>
    </citation>
    <scope>NUCLEOTIDE SEQUENCE [LARGE SCALE GENOMIC DNA]</scope>
    <source>
        <strain evidence="3">ID-206-W2</strain>
    </source>
</reference>
<name>A0A1R1XEX3_9FUNG</name>
<evidence type="ECO:0000313" key="3">
    <source>
        <dbReference type="Proteomes" id="UP000187429"/>
    </source>
</evidence>
<dbReference type="GO" id="GO:0006508">
    <property type="term" value="P:proteolysis"/>
    <property type="evidence" value="ECO:0007669"/>
    <property type="project" value="InterPro"/>
</dbReference>
<dbReference type="PANTHER" id="PTHR24260">
    <property type="match status" value="1"/>
</dbReference>
<dbReference type="OrthoDB" id="5565075at2759"/>
<dbReference type="PANTHER" id="PTHR24260:SF136">
    <property type="entry name" value="GH08193P-RELATED"/>
    <property type="match status" value="1"/>
</dbReference>
<dbReference type="PROSITE" id="PS50240">
    <property type="entry name" value="TRYPSIN_DOM"/>
    <property type="match status" value="1"/>
</dbReference>
<dbReference type="InterPro" id="IPR043504">
    <property type="entry name" value="Peptidase_S1_PA_chymotrypsin"/>
</dbReference>
<protein>
    <recommendedName>
        <fullName evidence="1">Peptidase S1 domain-containing protein</fullName>
    </recommendedName>
</protein>
<dbReference type="AlphaFoldDB" id="A0A1R1XEX3"/>
<feature type="domain" description="Peptidase S1" evidence="1">
    <location>
        <begin position="1"/>
        <end position="105"/>
    </location>
</feature>
<dbReference type="Pfam" id="PF00089">
    <property type="entry name" value="Trypsin"/>
    <property type="match status" value="1"/>
</dbReference>
<dbReference type="PROSITE" id="PS00135">
    <property type="entry name" value="TRYPSIN_SER"/>
    <property type="match status" value="1"/>
</dbReference>
<dbReference type="InterPro" id="IPR051333">
    <property type="entry name" value="CLIP_Serine_Protease"/>
</dbReference>
<dbReference type="Gene3D" id="2.40.10.10">
    <property type="entry name" value="Trypsin-like serine proteases"/>
    <property type="match status" value="1"/>
</dbReference>